<dbReference type="Pfam" id="PF12708">
    <property type="entry name" value="Pect-lyase_RHGA_epim"/>
    <property type="match status" value="1"/>
</dbReference>
<organism evidence="2 3">
    <name type="scientific">Chryseobacterium aquaticum subsp. greenlandense</name>
    <dbReference type="NCBI Taxonomy" id="345663"/>
    <lineage>
        <taxon>Bacteria</taxon>
        <taxon>Pseudomonadati</taxon>
        <taxon>Bacteroidota</taxon>
        <taxon>Flavobacteriia</taxon>
        <taxon>Flavobacteriales</taxon>
        <taxon>Weeksellaceae</taxon>
        <taxon>Chryseobacterium group</taxon>
        <taxon>Chryseobacterium</taxon>
    </lineage>
</organism>
<sequence length="580" mass="66427">MKILILLLLTLFIFGNSQVIQVKDQFSGSMIDYKPVTKYSDGSLIVDKNIDNVIYIKKNQIFYQRVFTETKVSVKWFGAKGDGENDDSEAVQKALDCGFAVYFPPGIYKINTIIKKHIVIEGSGINTILKPFNPAKAIFLYITKQPFWSYANEISNLLFESSERKGIAVAFGNINFQEKQKEDEYASNVTFYNVNFKNFDKAVFFPFGNIGNNFYNCSFQNNSYGVYALNNKVSGDIMHAGNKYFYGCEFSSNNVGVFVHNSAIGFGGISFNDVIFQFNQIHVYIYSDNTYTPVQFVNCWDEKSASNEKVLIDEYLGAKQNIKSVIPFGFYFEGKNSIYNFFGGRINNLKINGENITVNAYSSKVESSSGMDAKDSEISENSYFNIINSASEQGIQIDKNIHVKNKLYFPDTSLNMNIASINHRTFLSDEKTYKFENAKVLQNLKNFEENTFTGSLDSFTNKKLKPNIEFEFDSKQQYMRIEESILQIPKGYYMINFDLKLNKGQLIFLVWDRNKNQLMSLKPILDGAFHNYTGIVNINSTTEIFIDISSNDGRKVDFELKNYKILQTKTYKDLISLFEQ</sequence>
<dbReference type="AlphaFoldDB" id="A0A124F3K6"/>
<dbReference type="InterPro" id="IPR024535">
    <property type="entry name" value="RHGA/B-epi-like_pectate_lyase"/>
</dbReference>
<dbReference type="Proteomes" id="UP000054388">
    <property type="component" value="Unassembled WGS sequence"/>
</dbReference>
<protein>
    <recommendedName>
        <fullName evidence="1">Rhamnogalacturonase A/B/Epimerase-like pectate lyase domain-containing protein</fullName>
    </recommendedName>
</protein>
<feature type="domain" description="Rhamnogalacturonase A/B/Epimerase-like pectate lyase" evidence="1">
    <location>
        <begin position="72"/>
        <end position="272"/>
    </location>
</feature>
<proteinExistence type="predicted"/>
<evidence type="ECO:0000313" key="3">
    <source>
        <dbReference type="Proteomes" id="UP000054388"/>
    </source>
</evidence>
<reference evidence="2 3" key="1">
    <citation type="submission" date="2015-10" db="EMBL/GenBank/DDBJ databases">
        <title>Genome sequence of Chryseobacterium greenlandense.</title>
        <authorList>
            <person name="Newman J."/>
            <person name="Fischer K."/>
            <person name="Miller J."/>
        </authorList>
    </citation>
    <scope>NUCLEOTIDE SEQUENCE [LARGE SCALE GENOMIC DNA]</scope>
    <source>
        <strain evidence="2 3">UMB34</strain>
    </source>
</reference>
<dbReference type="InterPro" id="IPR012334">
    <property type="entry name" value="Pectin_lyas_fold"/>
</dbReference>
<gene>
    <name evidence="2" type="ORF">AR686_00255</name>
</gene>
<dbReference type="RefSeq" id="WP_059135350.1">
    <property type="nucleotide sequence ID" value="NZ_LMAI01000001.1"/>
</dbReference>
<name>A0A124F3K6_9FLAO</name>
<dbReference type="InterPro" id="IPR011050">
    <property type="entry name" value="Pectin_lyase_fold/virulence"/>
</dbReference>
<comment type="caution">
    <text evidence="2">The sequence shown here is derived from an EMBL/GenBank/DDBJ whole genome shotgun (WGS) entry which is preliminary data.</text>
</comment>
<dbReference type="Gene3D" id="2.160.20.10">
    <property type="entry name" value="Single-stranded right-handed beta-helix, Pectin lyase-like"/>
    <property type="match status" value="1"/>
</dbReference>
<evidence type="ECO:0000313" key="2">
    <source>
        <dbReference type="EMBL" id="KUJ58275.1"/>
    </source>
</evidence>
<accession>A0A124F3K6</accession>
<evidence type="ECO:0000259" key="1">
    <source>
        <dbReference type="Pfam" id="PF12708"/>
    </source>
</evidence>
<dbReference type="EMBL" id="LMAI01000001">
    <property type="protein sequence ID" value="KUJ58275.1"/>
    <property type="molecule type" value="Genomic_DNA"/>
</dbReference>
<dbReference type="SUPFAM" id="SSF51126">
    <property type="entry name" value="Pectin lyase-like"/>
    <property type="match status" value="1"/>
</dbReference>